<dbReference type="InterPro" id="IPR030678">
    <property type="entry name" value="Peptide/Ni-bd"/>
</dbReference>
<proteinExistence type="predicted"/>
<evidence type="ECO:0000256" key="1">
    <source>
        <dbReference type="ARBA" id="ARBA00022729"/>
    </source>
</evidence>
<feature type="signal peptide" evidence="2">
    <location>
        <begin position="1"/>
        <end position="26"/>
    </location>
</feature>
<dbReference type="Pfam" id="PF00496">
    <property type="entry name" value="SBP_bac_5"/>
    <property type="match status" value="1"/>
</dbReference>
<dbReference type="Gene3D" id="3.90.76.10">
    <property type="entry name" value="Dipeptide-binding Protein, Domain 1"/>
    <property type="match status" value="1"/>
</dbReference>
<keyword evidence="1 2" id="KW-0732">Signal</keyword>
<sequence>MLRKSVLKYLVAPVCMLLLLAGCGGSGDETGESGNTEASNKKDELRIAISANPPSLDAQIANSNITAQIGYHIFEPLFAMDENFEPQPVLAESYDVSDDGKEYTIHLLEGVKFHNGEEMTADDVVASLTRWVKDSQKASTLIGGSTFEKVDDYTVKMTANEAASDIITVLANPIMFAAIYPEEIVEGAGEKGVSEYIGTGPYKLGEWKQDQFIQLEKFDDYEVRENATTGLASAKTAATSTLVFDIVTDASTRIAGAKNGQYDIVEEVPQDNYEELSKEPNLKLDVTKGGTLNLFLNTTVGIMEKPEMRQAVLAALNMDDILLASYGNKELYEVNPGWFSSEDAQWGSEAGKEYYNQNDPDKAKELLEEAGYNDEKLVLVTTQDYPEMYNATLVVQEQLKKVGINAEVETYDFSTFMEHRADPNQNSMFITSNSYNVLPIQLTVLDKTWAGMDRPEVTDGIKAMRLADSQEDAQAAWDDLQGFIYEYGGATVLGHFTGVNAISNDVEGYEYMRFPIFWNATVSE</sequence>
<dbReference type="Gene3D" id="3.40.190.10">
    <property type="entry name" value="Periplasmic binding protein-like II"/>
    <property type="match status" value="1"/>
</dbReference>
<evidence type="ECO:0000313" key="4">
    <source>
        <dbReference type="EMBL" id="MBO1305575.1"/>
    </source>
</evidence>
<comment type="caution">
    <text evidence="4">The sequence shown here is derived from an EMBL/GenBank/DDBJ whole genome shotgun (WGS) entry which is preliminary data.</text>
</comment>
<dbReference type="PROSITE" id="PS51257">
    <property type="entry name" value="PROKAR_LIPOPROTEIN"/>
    <property type="match status" value="1"/>
</dbReference>
<evidence type="ECO:0000313" key="5">
    <source>
        <dbReference type="Proteomes" id="UP000664601"/>
    </source>
</evidence>
<dbReference type="PIRSF" id="PIRSF002741">
    <property type="entry name" value="MppA"/>
    <property type="match status" value="1"/>
</dbReference>
<dbReference type="SUPFAM" id="SSF53850">
    <property type="entry name" value="Periplasmic binding protein-like II"/>
    <property type="match status" value="1"/>
</dbReference>
<gene>
    <name evidence="4" type="ORF">JZO70_05355</name>
</gene>
<reference evidence="4 5" key="1">
    <citation type="submission" date="2021-03" db="EMBL/GenBank/DDBJ databases">
        <title>Enterococcal diversity collection.</title>
        <authorList>
            <person name="Gilmore M.S."/>
            <person name="Schwartzman J."/>
            <person name="Van Tyne D."/>
            <person name="Martin M."/>
            <person name="Earl A.M."/>
            <person name="Manson A.L."/>
            <person name="Straub T."/>
            <person name="Salamzade R."/>
            <person name="Saavedra J."/>
            <person name="Lebreton F."/>
            <person name="Prichula J."/>
            <person name="Schaufler K."/>
            <person name="Gaca A."/>
            <person name="Sgardioli B."/>
            <person name="Wagenaar J."/>
            <person name="Strong T."/>
        </authorList>
    </citation>
    <scope>NUCLEOTIDE SEQUENCE [LARGE SCALE GENOMIC DNA]</scope>
    <source>
        <strain evidence="4 5">669A</strain>
    </source>
</reference>
<feature type="chain" id="PRO_5046385433" evidence="2">
    <location>
        <begin position="27"/>
        <end position="524"/>
    </location>
</feature>
<evidence type="ECO:0000256" key="2">
    <source>
        <dbReference type="SAM" id="SignalP"/>
    </source>
</evidence>
<dbReference type="PANTHER" id="PTHR30290:SF38">
    <property type="entry name" value="D,D-DIPEPTIDE-BINDING PERIPLASMIC PROTEIN DDPA-RELATED"/>
    <property type="match status" value="1"/>
</dbReference>
<evidence type="ECO:0000259" key="3">
    <source>
        <dbReference type="Pfam" id="PF00496"/>
    </source>
</evidence>
<dbReference type="EMBL" id="JAFREM010000008">
    <property type="protein sequence ID" value="MBO1305575.1"/>
    <property type="molecule type" value="Genomic_DNA"/>
</dbReference>
<dbReference type="InterPro" id="IPR039424">
    <property type="entry name" value="SBP_5"/>
</dbReference>
<dbReference type="RefSeq" id="WP_207672513.1">
    <property type="nucleotide sequence ID" value="NZ_JAFREM010000008.1"/>
</dbReference>
<accession>A0ABS3L7G7</accession>
<keyword evidence="5" id="KW-1185">Reference proteome</keyword>
<protein>
    <submittedName>
        <fullName evidence="4">ABC transporter substrate-binding protein</fullName>
    </submittedName>
</protein>
<dbReference type="PANTHER" id="PTHR30290">
    <property type="entry name" value="PERIPLASMIC BINDING COMPONENT OF ABC TRANSPORTER"/>
    <property type="match status" value="1"/>
</dbReference>
<dbReference type="InterPro" id="IPR000914">
    <property type="entry name" value="SBP_5_dom"/>
</dbReference>
<name>A0ABS3L7G7_9ENTE</name>
<feature type="domain" description="Solute-binding protein family 5" evidence="3">
    <location>
        <begin position="85"/>
        <end position="434"/>
    </location>
</feature>
<organism evidence="4 5">
    <name type="scientific">Candidatus Enterococcus moelleringii</name>
    <dbReference type="NCBI Taxonomy" id="2815325"/>
    <lineage>
        <taxon>Bacteria</taxon>
        <taxon>Bacillati</taxon>
        <taxon>Bacillota</taxon>
        <taxon>Bacilli</taxon>
        <taxon>Lactobacillales</taxon>
        <taxon>Enterococcaceae</taxon>
        <taxon>Enterococcus</taxon>
    </lineage>
</organism>
<dbReference type="Proteomes" id="UP000664601">
    <property type="component" value="Unassembled WGS sequence"/>
</dbReference>
<dbReference type="CDD" id="cd08502">
    <property type="entry name" value="PBP2_NikA_DppA_OppA_like_16"/>
    <property type="match status" value="1"/>
</dbReference>
<dbReference type="Gene3D" id="3.10.105.10">
    <property type="entry name" value="Dipeptide-binding Protein, Domain 3"/>
    <property type="match status" value="1"/>
</dbReference>